<dbReference type="KEGG" id="vg:70080959"/>
<dbReference type="EMBL" id="MT684599">
    <property type="protein sequence ID" value="QNN99365.1"/>
    <property type="molecule type" value="Genomic_DNA"/>
</dbReference>
<accession>A0A7G9UZB0</accession>
<dbReference type="Pfam" id="PF23841">
    <property type="entry name" value="Phage_tail_terminator_2"/>
    <property type="match status" value="1"/>
</dbReference>
<dbReference type="RefSeq" id="YP_010246409.1">
    <property type="nucleotide sequence ID" value="NC_060135.1"/>
</dbReference>
<reference evidence="1 2" key="1">
    <citation type="submission" date="2020-06" db="EMBL/GenBank/DDBJ databases">
        <authorList>
            <person name="Aidoo V.A."/>
            <person name="Attix H.E."/>
            <person name="Centeno C.A."/>
            <person name="Hollingsworth J.S."/>
            <person name="Humbert W.S."/>
            <person name="Martinez-Aguilar E."/>
            <person name="Richter E.A."/>
            <person name="Smith D.M."/>
            <person name="Thoma A.L."/>
            <person name="Troup B.R."/>
            <person name="Watkins V.C."/>
            <person name="Brunner S."/>
            <person name="Chen S."/>
            <person name="Fogarty M.P."/>
            <person name="Merkhofer E.C."/>
            <person name="Garlena R.A."/>
            <person name="Russell D.A."/>
            <person name="Pope W.H."/>
            <person name="Jacobs-Sera D."/>
            <person name="Hatfull G.F."/>
        </authorList>
    </citation>
    <scope>NUCLEOTIDE SEQUENCE [LARGE SCALE GENOMIC DNA]</scope>
</reference>
<organism evidence="1 2">
    <name type="scientific">Gordonia Phage Sephiroth</name>
    <dbReference type="NCBI Taxonomy" id="2767553"/>
    <lineage>
        <taxon>Viruses</taxon>
        <taxon>Duplodnaviria</taxon>
        <taxon>Heunggongvirae</taxon>
        <taxon>Uroviricota</taxon>
        <taxon>Caudoviricetes</taxon>
        <taxon>Deeyouvirinae</taxon>
        <taxon>Octobienvirus</taxon>
        <taxon>Octobienvirus sephiroth</taxon>
    </lineage>
</organism>
<name>A0A7G9UZB0_9CAUD</name>
<dbReference type="GeneID" id="70080959"/>
<evidence type="ECO:0000313" key="1">
    <source>
        <dbReference type="EMBL" id="QNN99365.1"/>
    </source>
</evidence>
<sequence>MAIEFPDWYKGGFPDAEAAVKAILDPFLNQLSPIPSVCAWLPDDYDKYLPVVAIQRVGGKISDDGLTDNPLVWVWVISERRHDSWRLIEYIRQVMRTYCRGDRVVNSAGDVFLIESVSEVQGPELTQTNVPDERVIPVAFALETKKFASTPDYARIRGELFD</sequence>
<proteinExistence type="predicted"/>
<protein>
    <submittedName>
        <fullName evidence="1">Tail terminator</fullName>
    </submittedName>
</protein>
<keyword evidence="2" id="KW-1185">Reference proteome</keyword>
<gene>
    <name evidence="1" type="primary">21</name>
    <name evidence="1" type="ORF">SEA_SEPHIROTH_21</name>
</gene>
<dbReference type="InterPro" id="IPR057003">
    <property type="entry name" value="Phage_tail_terminator_2"/>
</dbReference>
<evidence type="ECO:0000313" key="2">
    <source>
        <dbReference type="Proteomes" id="UP000516065"/>
    </source>
</evidence>
<dbReference type="Proteomes" id="UP000516065">
    <property type="component" value="Segment"/>
</dbReference>